<accession>A0A678T4L0</accession>
<dbReference type="EMBL" id="MH182563">
    <property type="protein sequence ID" value="AWA45042.1"/>
    <property type="molecule type" value="Genomic_DNA"/>
</dbReference>
<gene>
    <name evidence="1" type="ORF">SO47N09_000002</name>
</gene>
<sequence>MNITQRGCFPSGTPGQDSLLYWWSAWRARWTGDKQQRADSLFALVTWELWKDRNGRCFCQASSTVPQILTHIKHIAD</sequence>
<protein>
    <submittedName>
        <fullName evidence="1">Uncharacterized protein</fullName>
    </submittedName>
</protein>
<reference evidence="1" key="1">
    <citation type="submission" date="2018-04" db="EMBL/GenBank/DDBJ databases">
        <title>Comparative Analysis of Homologous Sequences of Saccharum officinarum and Saccharum spontaneum Reveals Independent Polyploidization Events.</title>
        <authorList>
            <person name="Sharma A."/>
            <person name="Song J."/>
            <person name="Lin Q."/>
            <person name="Singh R."/>
            <person name="Ramos N."/>
            <person name="Wang K."/>
            <person name="Zhang J."/>
            <person name="Ming R."/>
            <person name="Yu Q."/>
        </authorList>
    </citation>
    <scope>NUCLEOTIDE SEQUENCE</scope>
</reference>
<organism evidence="1">
    <name type="scientific">Saccharum officinarum</name>
    <name type="common">Sugarcane</name>
    <dbReference type="NCBI Taxonomy" id="4547"/>
    <lineage>
        <taxon>Eukaryota</taxon>
        <taxon>Viridiplantae</taxon>
        <taxon>Streptophyta</taxon>
        <taxon>Embryophyta</taxon>
        <taxon>Tracheophyta</taxon>
        <taxon>Spermatophyta</taxon>
        <taxon>Magnoliopsida</taxon>
        <taxon>Liliopsida</taxon>
        <taxon>Poales</taxon>
        <taxon>Poaceae</taxon>
        <taxon>PACMAD clade</taxon>
        <taxon>Panicoideae</taxon>
        <taxon>Andropogonodae</taxon>
        <taxon>Andropogoneae</taxon>
        <taxon>Saccharinae</taxon>
        <taxon>Saccharum</taxon>
        <taxon>Saccharum officinarum species complex</taxon>
    </lineage>
</organism>
<evidence type="ECO:0000313" key="1">
    <source>
        <dbReference type="EMBL" id="AWA45042.1"/>
    </source>
</evidence>
<dbReference type="AlphaFoldDB" id="A0A678T4L0"/>
<proteinExistence type="predicted"/>
<name>A0A678T4L0_SACOF</name>